<accession>A0A368GT66</accession>
<feature type="domain" description="MSP" evidence="8">
    <location>
        <begin position="13"/>
        <end position="132"/>
    </location>
</feature>
<evidence type="ECO:0000256" key="4">
    <source>
        <dbReference type="ARBA" id="ARBA00023273"/>
    </source>
</evidence>
<proteinExistence type="predicted"/>
<dbReference type="GO" id="GO:0031143">
    <property type="term" value="C:pseudopodium"/>
    <property type="evidence" value="ECO:0007669"/>
    <property type="project" value="UniProtKB-SubCell"/>
</dbReference>
<name>A0A368GT66_ANCCA</name>
<dbReference type="PANTHER" id="PTHR22920:SF7">
    <property type="entry name" value="MSP DOMAIN-CONTAINING PROTEIN-RELATED"/>
    <property type="match status" value="1"/>
</dbReference>
<dbReference type="Gene3D" id="2.60.40.10">
    <property type="entry name" value="Immunoglobulins"/>
    <property type="match status" value="1"/>
</dbReference>
<dbReference type="Pfam" id="PF00635">
    <property type="entry name" value="Motile_Sperm"/>
    <property type="match status" value="1"/>
</dbReference>
<evidence type="ECO:0000256" key="7">
    <source>
        <dbReference type="RuleBase" id="RU003425"/>
    </source>
</evidence>
<evidence type="ECO:0000256" key="1">
    <source>
        <dbReference type="ARBA" id="ARBA00004245"/>
    </source>
</evidence>
<evidence type="ECO:0000313" key="10">
    <source>
        <dbReference type="Proteomes" id="UP000252519"/>
    </source>
</evidence>
<keyword evidence="2" id="KW-0963">Cytoplasm</keyword>
<organism evidence="9 10">
    <name type="scientific">Ancylostoma caninum</name>
    <name type="common">Dog hookworm</name>
    <dbReference type="NCBI Taxonomy" id="29170"/>
    <lineage>
        <taxon>Eukaryota</taxon>
        <taxon>Metazoa</taxon>
        <taxon>Ecdysozoa</taxon>
        <taxon>Nematoda</taxon>
        <taxon>Chromadorea</taxon>
        <taxon>Rhabditida</taxon>
        <taxon>Rhabditina</taxon>
        <taxon>Rhabditomorpha</taxon>
        <taxon>Strongyloidea</taxon>
        <taxon>Ancylostomatidae</taxon>
        <taxon>Ancylostomatinae</taxon>
        <taxon>Ancylostoma</taxon>
    </lineage>
</organism>
<sequence length="132" mass="14561">MTTHSKVLIPPDDINTQPNSKIVFNAPYNDKLTYHIKITNASGRRIGWATKTTNMRRLGVDLGCGVLDRKEFTLMAISCDVFDYGREGSTTTVSPSSGATPLMVQQSNSDANGSREMVWCARRTFPSSTILE</sequence>
<evidence type="ECO:0000256" key="5">
    <source>
        <dbReference type="ARBA" id="ARBA00037744"/>
    </source>
</evidence>
<keyword evidence="3 7" id="KW-0206">Cytoskeleton</keyword>
<evidence type="ECO:0000256" key="3">
    <source>
        <dbReference type="ARBA" id="ARBA00023212"/>
    </source>
</evidence>
<keyword evidence="10" id="KW-1185">Reference proteome</keyword>
<evidence type="ECO:0000256" key="6">
    <source>
        <dbReference type="ARBA" id="ARBA00037818"/>
    </source>
</evidence>
<keyword evidence="4" id="KW-0966">Cell projection</keyword>
<dbReference type="Proteomes" id="UP000252519">
    <property type="component" value="Unassembled WGS sequence"/>
</dbReference>
<dbReference type="InterPro" id="IPR008962">
    <property type="entry name" value="PapD-like_sf"/>
</dbReference>
<evidence type="ECO:0000313" key="9">
    <source>
        <dbReference type="EMBL" id="RCN46240.1"/>
    </source>
</evidence>
<dbReference type="PROSITE" id="PS50202">
    <property type="entry name" value="MSP"/>
    <property type="match status" value="1"/>
</dbReference>
<gene>
    <name evidence="9" type="ORF">ANCCAN_07700</name>
</gene>
<dbReference type="InterPro" id="IPR051155">
    <property type="entry name" value="Nematode_MSP"/>
</dbReference>
<dbReference type="OrthoDB" id="5918453at2759"/>
<protein>
    <recommendedName>
        <fullName evidence="7">Major sperm protein</fullName>
    </recommendedName>
</protein>
<dbReference type="EMBL" id="JOJR01000083">
    <property type="protein sequence ID" value="RCN46240.1"/>
    <property type="molecule type" value="Genomic_DNA"/>
</dbReference>
<evidence type="ECO:0000259" key="8">
    <source>
        <dbReference type="PROSITE" id="PS50202"/>
    </source>
</evidence>
<dbReference type="STRING" id="29170.A0A368GT66"/>
<dbReference type="InterPro" id="IPR013783">
    <property type="entry name" value="Ig-like_fold"/>
</dbReference>
<reference evidence="9 10" key="1">
    <citation type="submission" date="2014-10" db="EMBL/GenBank/DDBJ databases">
        <title>Draft genome of the hookworm Ancylostoma caninum.</title>
        <authorList>
            <person name="Mitreva M."/>
        </authorList>
    </citation>
    <scope>NUCLEOTIDE SEQUENCE [LARGE SCALE GENOMIC DNA]</scope>
    <source>
        <strain evidence="9 10">Baltimore</strain>
    </source>
</reference>
<dbReference type="InterPro" id="IPR000535">
    <property type="entry name" value="MSP_dom"/>
</dbReference>
<comment type="function">
    <text evidence="5 7">Central component in molecular interactions underlying sperm crawling. Forms an extensive filament system that extends from sperm villipoda, along the leading edge of the pseudopod.</text>
</comment>
<dbReference type="GO" id="GO:0005856">
    <property type="term" value="C:cytoskeleton"/>
    <property type="evidence" value="ECO:0007669"/>
    <property type="project" value="UniProtKB-SubCell"/>
</dbReference>
<evidence type="ECO:0000256" key="2">
    <source>
        <dbReference type="ARBA" id="ARBA00022490"/>
    </source>
</evidence>
<dbReference type="AlphaFoldDB" id="A0A368GT66"/>
<comment type="caution">
    <text evidence="9">The sequence shown here is derived from an EMBL/GenBank/DDBJ whole genome shotgun (WGS) entry which is preliminary data.</text>
</comment>
<dbReference type="PANTHER" id="PTHR22920">
    <property type="entry name" value="MAJOR SPERM PROTEIN"/>
    <property type="match status" value="1"/>
</dbReference>
<comment type="subcellular location">
    <subcellularLocation>
        <location evidence="6">Cell projection</location>
        <location evidence="6">Pseudopodium</location>
    </subcellularLocation>
    <subcellularLocation>
        <location evidence="1">Cytoplasm</location>
        <location evidence="1">Cytoskeleton</location>
    </subcellularLocation>
</comment>
<dbReference type="SUPFAM" id="SSF49354">
    <property type="entry name" value="PapD-like"/>
    <property type="match status" value="1"/>
</dbReference>